<keyword evidence="1" id="KW-0813">Transport</keyword>
<comment type="subcellular location">
    <subcellularLocation>
        <location evidence="1">Cell outer membrane</location>
        <topology evidence="1">Multi-pass membrane protein</topology>
    </subcellularLocation>
</comment>
<proteinExistence type="inferred from homology"/>
<dbReference type="InterPro" id="IPR012910">
    <property type="entry name" value="Plug_dom"/>
</dbReference>
<dbReference type="InterPro" id="IPR021908">
    <property type="entry name" value="YfbK_C"/>
</dbReference>
<dbReference type="EMBL" id="JBHULY010000013">
    <property type="protein sequence ID" value="MFD2725896.1"/>
    <property type="molecule type" value="Genomic_DNA"/>
</dbReference>
<dbReference type="RefSeq" id="WP_380290319.1">
    <property type="nucleotide sequence ID" value="NZ_JBHULY010000013.1"/>
</dbReference>
<dbReference type="PROSITE" id="PS52016">
    <property type="entry name" value="TONB_DEPENDENT_REC_3"/>
    <property type="match status" value="1"/>
</dbReference>
<organism evidence="3 4">
    <name type="scientific">Hyunsoonleella rubra</name>
    <dbReference type="NCBI Taxonomy" id="1737062"/>
    <lineage>
        <taxon>Bacteria</taxon>
        <taxon>Pseudomonadati</taxon>
        <taxon>Bacteroidota</taxon>
        <taxon>Flavobacteriia</taxon>
        <taxon>Flavobacteriales</taxon>
        <taxon>Flavobacteriaceae</taxon>
    </lineage>
</organism>
<dbReference type="SUPFAM" id="SSF49464">
    <property type="entry name" value="Carboxypeptidase regulatory domain-like"/>
    <property type="match status" value="1"/>
</dbReference>
<sequence length="781" mass="85937">MKALLAIVFALAVSAQIRSQEKLITGKVTSATDGIELPGVNVIVKGTTTGAVTDFDGLYKIKAKSSDILVFNYLGYATKEVKVGNRTTVSVALEEDIAHLDEVVVIGYGTTRKMSLTGSVSTVSSRTLSASQIKRKKQKAYHRKLANQIQSSSIENALQGKMAGVAIKTANGNPGKSTQIRIRGMGSLSSQKRPMVVIDGVVRYYDALERLNPNQIQSVDVLKDATSTAIYGSRGKNGVILISTKNHSERKAQAPLYIVDGQPVKKENNYIIESIPESDIDSKVQYGKGDAKEKFGKIAKHGCVVITTHQGNFRIQNNESYAVIEENNFERTTLSPLSTFSIDVDKASYSNIRRMINNGMAIEPDAVKIEEMINYFDYDYPQPNGEHPFAIHTEVAQTPWHKDTRIVKIGLQGKTFSYEELPPSNLTFLIDVSGSMSSQNKLPLLKSAFKLLVNQLRDEDKVSIVVYAGAAGVVLEPTSGKHKEKILNALNGLESGGSTAGGAGIKLAYKLAEQHFKKNGNNRVILATDGDFNVGASSDKAMEKLIEAKRQSGVFLSVLGFGYGNYKDSKLETLADKGNGNHAYIDNMQEAQKVFGKEFGGTLFTIAKDVKIQVEFNPNKVQAYRLIGYENRMLEDEDFVDDTKDAGELGSGHTVTALYEVIPVGVQTAYLRDVDDLKYTKPQIVSDYSDELFTVKFRYKKPDGDKSIEMVHVQKDKVSEASEDMKFASAVALFGMQLRQSKYHNNSKLEDVLALSNEGRGEDENGYRAEFRRLVSSYQSL</sequence>
<dbReference type="Pfam" id="PF12034">
    <property type="entry name" value="YfbK_C"/>
    <property type="match status" value="1"/>
</dbReference>
<protein>
    <submittedName>
        <fullName evidence="3">von Willebrand factor type A domain-containing protein</fullName>
    </submittedName>
</protein>
<keyword evidence="1" id="KW-0812">Transmembrane</keyword>
<dbReference type="PANTHER" id="PTHR10579">
    <property type="entry name" value="CALCIUM-ACTIVATED CHLORIDE CHANNEL REGULATOR"/>
    <property type="match status" value="1"/>
</dbReference>
<evidence type="ECO:0000256" key="1">
    <source>
        <dbReference type="PROSITE-ProRule" id="PRU01360"/>
    </source>
</evidence>
<dbReference type="PROSITE" id="PS50234">
    <property type="entry name" value="VWFA"/>
    <property type="match status" value="1"/>
</dbReference>
<accession>A0ABW5TA56</accession>
<dbReference type="SUPFAM" id="SSF56935">
    <property type="entry name" value="Porins"/>
    <property type="match status" value="1"/>
</dbReference>
<keyword evidence="1" id="KW-0998">Cell outer membrane</keyword>
<evidence type="ECO:0000313" key="3">
    <source>
        <dbReference type="EMBL" id="MFD2725896.1"/>
    </source>
</evidence>
<dbReference type="PANTHER" id="PTHR10579:SF43">
    <property type="entry name" value="ZINC FINGER (C3HC4-TYPE RING FINGER) FAMILY PROTEIN"/>
    <property type="match status" value="1"/>
</dbReference>
<gene>
    <name evidence="3" type="ORF">ACFSR8_06690</name>
</gene>
<dbReference type="InterPro" id="IPR002035">
    <property type="entry name" value="VWF_A"/>
</dbReference>
<dbReference type="InterPro" id="IPR037066">
    <property type="entry name" value="Plug_dom_sf"/>
</dbReference>
<dbReference type="Pfam" id="PF00092">
    <property type="entry name" value="VWA"/>
    <property type="match status" value="1"/>
</dbReference>
<dbReference type="InterPro" id="IPR022156">
    <property type="entry name" value="Uncharacterised_YfbK_N"/>
</dbReference>
<evidence type="ECO:0000259" key="2">
    <source>
        <dbReference type="PROSITE" id="PS50234"/>
    </source>
</evidence>
<dbReference type="InterPro" id="IPR039426">
    <property type="entry name" value="TonB-dep_rcpt-like"/>
</dbReference>
<dbReference type="Proteomes" id="UP001597476">
    <property type="component" value="Unassembled WGS sequence"/>
</dbReference>
<keyword evidence="1" id="KW-0472">Membrane</keyword>
<dbReference type="Pfam" id="PF13715">
    <property type="entry name" value="CarbopepD_reg_2"/>
    <property type="match status" value="1"/>
</dbReference>
<dbReference type="Gene3D" id="2.170.130.10">
    <property type="entry name" value="TonB-dependent receptor, plug domain"/>
    <property type="match status" value="1"/>
</dbReference>
<dbReference type="InterPro" id="IPR051266">
    <property type="entry name" value="CLCR"/>
</dbReference>
<dbReference type="Gene3D" id="2.60.40.1120">
    <property type="entry name" value="Carboxypeptidase-like, regulatory domain"/>
    <property type="match status" value="1"/>
</dbReference>
<keyword evidence="4" id="KW-1185">Reference proteome</keyword>
<dbReference type="CDD" id="cd01465">
    <property type="entry name" value="vWA_subgroup"/>
    <property type="match status" value="1"/>
</dbReference>
<dbReference type="InterPro" id="IPR023997">
    <property type="entry name" value="TonB-dep_OMP_SusC/RagA_CS"/>
</dbReference>
<dbReference type="SUPFAM" id="SSF53300">
    <property type="entry name" value="vWA-like"/>
    <property type="match status" value="1"/>
</dbReference>
<dbReference type="Pfam" id="PF07715">
    <property type="entry name" value="Plug"/>
    <property type="match status" value="1"/>
</dbReference>
<comment type="caution">
    <text evidence="3">The sequence shown here is derived from an EMBL/GenBank/DDBJ whole genome shotgun (WGS) entry which is preliminary data.</text>
</comment>
<feature type="domain" description="VWFA" evidence="2">
    <location>
        <begin position="425"/>
        <end position="603"/>
    </location>
</feature>
<comment type="similarity">
    <text evidence="1">Belongs to the TonB-dependent receptor family.</text>
</comment>
<dbReference type="SMART" id="SM00327">
    <property type="entry name" value="VWA"/>
    <property type="match status" value="1"/>
</dbReference>
<dbReference type="NCBIfam" id="TIGR04057">
    <property type="entry name" value="SusC_RagA_signa"/>
    <property type="match status" value="1"/>
</dbReference>
<evidence type="ECO:0000313" key="4">
    <source>
        <dbReference type="Proteomes" id="UP001597476"/>
    </source>
</evidence>
<name>A0ABW5TA56_9FLAO</name>
<dbReference type="Pfam" id="PF12450">
    <property type="entry name" value="vWF_A"/>
    <property type="match status" value="1"/>
</dbReference>
<dbReference type="InterPro" id="IPR036465">
    <property type="entry name" value="vWFA_dom_sf"/>
</dbReference>
<reference evidence="4" key="1">
    <citation type="journal article" date="2019" name="Int. J. Syst. Evol. Microbiol.">
        <title>The Global Catalogue of Microorganisms (GCM) 10K type strain sequencing project: providing services to taxonomists for standard genome sequencing and annotation.</title>
        <authorList>
            <consortium name="The Broad Institute Genomics Platform"/>
            <consortium name="The Broad Institute Genome Sequencing Center for Infectious Disease"/>
            <person name="Wu L."/>
            <person name="Ma J."/>
        </authorList>
    </citation>
    <scope>NUCLEOTIDE SEQUENCE [LARGE SCALE GENOMIC DNA]</scope>
    <source>
        <strain evidence="4">KCTC 42398</strain>
    </source>
</reference>
<dbReference type="InterPro" id="IPR008969">
    <property type="entry name" value="CarboxyPept-like_regulatory"/>
</dbReference>
<keyword evidence="1" id="KW-1134">Transmembrane beta strand</keyword>
<dbReference type="Gene3D" id="3.40.50.410">
    <property type="entry name" value="von Willebrand factor, type A domain"/>
    <property type="match status" value="1"/>
</dbReference>